<dbReference type="OrthoDB" id="9814760at2"/>
<name>A0A1J0WHT7_9RHOB</name>
<evidence type="ECO:0008006" key="4">
    <source>
        <dbReference type="Google" id="ProtNLM"/>
    </source>
</evidence>
<dbReference type="Gene3D" id="3.40.50.1820">
    <property type="entry name" value="alpha/beta hydrolase"/>
    <property type="match status" value="1"/>
</dbReference>
<feature type="signal peptide" evidence="1">
    <location>
        <begin position="1"/>
        <end position="18"/>
    </location>
</feature>
<reference evidence="2 3" key="1">
    <citation type="submission" date="2016-11" db="EMBL/GenBank/DDBJ databases">
        <title>Complete genome sequence of Sulfitobacter sp. AM1-D1, a toxic bacteria associated with marine dinoflagellate Alexandrium minutum in East China Sea.</title>
        <authorList>
            <person name="Yang Q."/>
            <person name="Zhang X."/>
            <person name="Tian X."/>
        </authorList>
    </citation>
    <scope>NUCLEOTIDE SEQUENCE [LARGE SCALE GENOMIC DNA]</scope>
    <source>
        <strain evidence="2 3">AM1-D1</strain>
    </source>
</reference>
<feature type="chain" id="PRO_5009616855" description="Dienelactone hydrolase" evidence="1">
    <location>
        <begin position="19"/>
        <end position="321"/>
    </location>
</feature>
<accession>A0A1J0WHT7</accession>
<keyword evidence="3" id="KW-1185">Reference proteome</keyword>
<dbReference type="SUPFAM" id="SSF53474">
    <property type="entry name" value="alpha/beta-Hydrolases"/>
    <property type="match status" value="1"/>
</dbReference>
<dbReference type="RefSeq" id="WP_071972226.1">
    <property type="nucleotide sequence ID" value="NZ_CP018076.1"/>
</dbReference>
<evidence type="ECO:0000256" key="1">
    <source>
        <dbReference type="SAM" id="SignalP"/>
    </source>
</evidence>
<dbReference type="AlphaFoldDB" id="A0A1J0WHT7"/>
<gene>
    <name evidence="2" type="ORF">BOO69_11075</name>
</gene>
<dbReference type="InterPro" id="IPR029058">
    <property type="entry name" value="AB_hydrolase_fold"/>
</dbReference>
<organism evidence="2 3">
    <name type="scientific">Sulfitobacter alexandrii</name>
    <dbReference type="NCBI Taxonomy" id="1917485"/>
    <lineage>
        <taxon>Bacteria</taxon>
        <taxon>Pseudomonadati</taxon>
        <taxon>Pseudomonadota</taxon>
        <taxon>Alphaproteobacteria</taxon>
        <taxon>Rhodobacterales</taxon>
        <taxon>Roseobacteraceae</taxon>
        <taxon>Sulfitobacter</taxon>
    </lineage>
</organism>
<dbReference type="STRING" id="1917485.BOO69_11075"/>
<proteinExistence type="predicted"/>
<protein>
    <recommendedName>
        <fullName evidence="4">Dienelactone hydrolase</fullName>
    </recommendedName>
</protein>
<evidence type="ECO:0000313" key="3">
    <source>
        <dbReference type="Proteomes" id="UP000181897"/>
    </source>
</evidence>
<dbReference type="Proteomes" id="UP000181897">
    <property type="component" value="Chromosome"/>
</dbReference>
<evidence type="ECO:0000313" key="2">
    <source>
        <dbReference type="EMBL" id="APE43889.1"/>
    </source>
</evidence>
<keyword evidence="1" id="KW-0732">Signal</keyword>
<dbReference type="KEGG" id="suam:BOO69_11075"/>
<sequence length="321" mass="33326">MKYLVLLLLALCPLIAVAEPAPGVARLAQVGGPERQIDLTIWYPSDTEAAEVVGGNAVFRGATAAPAAPLPTGRLPLVIVSHGGLRSATDSGAWLSAALARRDMIAVEVNGPRVTGAGDAVDEIWQRPRDIVATMDRVLSDPVWSRHVDTNRISVVGFALGGTAALLAGGARIDPAIFAASCDGAGGPDCGWLERQGRTLADVRRDRLDRMRGDPRVASVVAVAPEYRAAWQDGMGRMSAPAHIVRLGAPGGPAPDGATLAAIPDAAPADAFAVCTETGSRILREDGGDPALCASSPDARRAVHARLLDQVLEGLAARTRQ</sequence>
<dbReference type="EMBL" id="CP018076">
    <property type="protein sequence ID" value="APE43889.1"/>
    <property type="molecule type" value="Genomic_DNA"/>
</dbReference>